<name>D2R772_PIRSD</name>
<dbReference type="Gene3D" id="3.40.50.10890">
    <property type="match status" value="1"/>
</dbReference>
<sequence>MKLYFLGANRQVTGSRYCVEAGGRRVMIDCGLFQERQFQDRNWNPTPVDAHTIDALLLTHVHIDHVGLVPKLVREGFSGPIIGTRPTIGLLDIMLRDSAEIQQEDAAYKKKRHEREGRKGKFEERPLYTVDDVDQTLPLCEGVMYGKRIDVIPGFQATFFEAGHILGSAMIELRVTEEGLTRTIVFSGDIGQWNKPIIRDPTLLKSADYVIMESTYGDRLHKEGGDVEDQMARVINETHTRGGNVVIPTFAVERAQELMYHIGRLVHQQKIPAVKVFLDSPMAVDVTEVFHKFSDCFDEAMWSSMQTHGSPLKFPGLSMVRTAEQSKAINNYTGPCVIMASSGMCNAGRIKHHLRQNIERPESTILFVGHQSEGTLGRQILDRQREVRIHGQNFRVRADIAQIFGFSGHGDRDDLHHWLGAFEKPPKQVFLTHGEEKVALQMAKEIAAEKGFNVLVPEYCQQVVLE</sequence>
<dbReference type="Gene3D" id="3.60.15.10">
    <property type="entry name" value="Ribonuclease Z/Hydroxyacylglutathione hydrolase-like"/>
    <property type="match status" value="1"/>
</dbReference>
<dbReference type="KEGG" id="psl:Psta_0883"/>
<protein>
    <submittedName>
        <fullName evidence="4">Beta-lactamase domain protein</fullName>
    </submittedName>
</protein>
<dbReference type="CDD" id="cd16295">
    <property type="entry name" value="TTHA0252-CPSF-like_MBL-fold"/>
    <property type="match status" value="1"/>
</dbReference>
<evidence type="ECO:0000259" key="2">
    <source>
        <dbReference type="SMART" id="SM00849"/>
    </source>
</evidence>
<dbReference type="PANTHER" id="PTHR11203:SF37">
    <property type="entry name" value="INTEGRATOR COMPLEX SUBUNIT 11"/>
    <property type="match status" value="1"/>
</dbReference>
<evidence type="ECO:0000313" key="4">
    <source>
        <dbReference type="EMBL" id="ADB15568.1"/>
    </source>
</evidence>
<evidence type="ECO:0000313" key="5">
    <source>
        <dbReference type="Proteomes" id="UP000001887"/>
    </source>
</evidence>
<organism evidence="4 5">
    <name type="scientific">Pirellula staleyi (strain ATCC 27377 / DSM 6068 / ICPB 4128)</name>
    <name type="common">Pirella staleyi</name>
    <dbReference type="NCBI Taxonomy" id="530564"/>
    <lineage>
        <taxon>Bacteria</taxon>
        <taxon>Pseudomonadati</taxon>
        <taxon>Planctomycetota</taxon>
        <taxon>Planctomycetia</taxon>
        <taxon>Pirellulales</taxon>
        <taxon>Pirellulaceae</taxon>
        <taxon>Pirellula</taxon>
    </lineage>
</organism>
<dbReference type="Pfam" id="PF00753">
    <property type="entry name" value="Lactamase_B"/>
    <property type="match status" value="1"/>
</dbReference>
<dbReference type="STRING" id="530564.Psta_0883"/>
<proteinExistence type="predicted"/>
<feature type="domain" description="Metallo-beta-lactamase" evidence="2">
    <location>
        <begin position="13"/>
        <end position="239"/>
    </location>
</feature>
<dbReference type="Pfam" id="PF07521">
    <property type="entry name" value="RMMBL"/>
    <property type="match status" value="1"/>
</dbReference>
<dbReference type="AlphaFoldDB" id="D2R772"/>
<dbReference type="InterPro" id="IPR011108">
    <property type="entry name" value="RMMBL"/>
</dbReference>
<keyword evidence="5" id="KW-1185">Reference proteome</keyword>
<dbReference type="PANTHER" id="PTHR11203">
    <property type="entry name" value="CLEAVAGE AND POLYADENYLATION SPECIFICITY FACTOR FAMILY MEMBER"/>
    <property type="match status" value="1"/>
</dbReference>
<dbReference type="InterPro" id="IPR036866">
    <property type="entry name" value="RibonucZ/Hydroxyglut_hydro"/>
</dbReference>
<gene>
    <name evidence="4" type="ordered locus">Psta_0883</name>
</gene>
<dbReference type="HOGENOM" id="CLU_009673_5_2_0"/>
<dbReference type="InterPro" id="IPR022712">
    <property type="entry name" value="Beta_Casp"/>
</dbReference>
<dbReference type="InterPro" id="IPR001279">
    <property type="entry name" value="Metallo-B-lactamas"/>
</dbReference>
<dbReference type="InterPro" id="IPR050698">
    <property type="entry name" value="MBL"/>
</dbReference>
<evidence type="ECO:0000256" key="1">
    <source>
        <dbReference type="ARBA" id="ARBA00022801"/>
    </source>
</evidence>
<keyword evidence="1" id="KW-0378">Hydrolase</keyword>
<dbReference type="SUPFAM" id="SSF56281">
    <property type="entry name" value="Metallo-hydrolase/oxidoreductase"/>
    <property type="match status" value="1"/>
</dbReference>
<accession>D2R772</accession>
<evidence type="ECO:0000259" key="3">
    <source>
        <dbReference type="SMART" id="SM01027"/>
    </source>
</evidence>
<dbReference type="GO" id="GO:0016787">
    <property type="term" value="F:hydrolase activity"/>
    <property type="evidence" value="ECO:0007669"/>
    <property type="project" value="UniProtKB-KW"/>
</dbReference>
<dbReference type="SMART" id="SM01027">
    <property type="entry name" value="Beta-Casp"/>
    <property type="match status" value="1"/>
</dbReference>
<dbReference type="EMBL" id="CP001848">
    <property type="protein sequence ID" value="ADB15568.1"/>
    <property type="molecule type" value="Genomic_DNA"/>
</dbReference>
<dbReference type="Pfam" id="PF10996">
    <property type="entry name" value="Beta-Casp"/>
    <property type="match status" value="1"/>
</dbReference>
<feature type="domain" description="Beta-Casp" evidence="3">
    <location>
        <begin position="255"/>
        <end position="380"/>
    </location>
</feature>
<reference evidence="4 5" key="1">
    <citation type="journal article" date="2009" name="Stand. Genomic Sci.">
        <title>Complete genome sequence of Pirellula staleyi type strain (ATCC 27377).</title>
        <authorList>
            <person name="Clum A."/>
            <person name="Tindall B.J."/>
            <person name="Sikorski J."/>
            <person name="Ivanova N."/>
            <person name="Mavrommatis K."/>
            <person name="Lucas S."/>
            <person name="Glavina del Rio T."/>
            <person name="Nolan M."/>
            <person name="Chen F."/>
            <person name="Tice H."/>
            <person name="Pitluck S."/>
            <person name="Cheng J.F."/>
            <person name="Chertkov O."/>
            <person name="Brettin T."/>
            <person name="Han C."/>
            <person name="Detter J.C."/>
            <person name="Kuske C."/>
            <person name="Bruce D."/>
            <person name="Goodwin L."/>
            <person name="Ovchinikova G."/>
            <person name="Pati A."/>
            <person name="Mikhailova N."/>
            <person name="Chen A."/>
            <person name="Palaniappan K."/>
            <person name="Land M."/>
            <person name="Hauser L."/>
            <person name="Chang Y.J."/>
            <person name="Jeffries C.D."/>
            <person name="Chain P."/>
            <person name="Rohde M."/>
            <person name="Goker M."/>
            <person name="Bristow J."/>
            <person name="Eisen J.A."/>
            <person name="Markowitz V."/>
            <person name="Hugenholtz P."/>
            <person name="Kyrpides N.C."/>
            <person name="Klenk H.P."/>
            <person name="Lapidus A."/>
        </authorList>
    </citation>
    <scope>NUCLEOTIDE SEQUENCE [LARGE SCALE GENOMIC DNA]</scope>
    <source>
        <strain evidence="5">ATCC 27377 / DSM 6068 / ICPB 4128</strain>
    </source>
</reference>
<dbReference type="SMART" id="SM00849">
    <property type="entry name" value="Lactamase_B"/>
    <property type="match status" value="1"/>
</dbReference>
<dbReference type="Proteomes" id="UP000001887">
    <property type="component" value="Chromosome"/>
</dbReference>
<dbReference type="eggNOG" id="COG1236">
    <property type="taxonomic scope" value="Bacteria"/>
</dbReference>
<dbReference type="GO" id="GO:0004521">
    <property type="term" value="F:RNA endonuclease activity"/>
    <property type="evidence" value="ECO:0007669"/>
    <property type="project" value="TreeGrafter"/>
</dbReference>
<dbReference type="OrthoDB" id="9803916at2"/>